<comment type="caution">
    <text evidence="2">The sequence shown here is derived from an EMBL/GenBank/DDBJ whole genome shotgun (WGS) entry which is preliminary data.</text>
</comment>
<feature type="non-terminal residue" evidence="2">
    <location>
        <position position="190"/>
    </location>
</feature>
<evidence type="ECO:0000256" key="1">
    <source>
        <dbReference type="SAM" id="MobiDB-lite"/>
    </source>
</evidence>
<reference evidence="2 3" key="1">
    <citation type="submission" date="2019-03" db="EMBL/GenBank/DDBJ databases">
        <title>Single cell metagenomics reveals metabolic interactions within the superorganism composed of flagellate Streblomastix strix and complex community of Bacteroidetes bacteria on its surface.</title>
        <authorList>
            <person name="Treitli S.C."/>
            <person name="Kolisko M."/>
            <person name="Husnik F."/>
            <person name="Keeling P."/>
            <person name="Hampl V."/>
        </authorList>
    </citation>
    <scope>NUCLEOTIDE SEQUENCE [LARGE SCALE GENOMIC DNA]</scope>
    <source>
        <strain evidence="2">ST1C</strain>
    </source>
</reference>
<proteinExistence type="predicted"/>
<dbReference type="EMBL" id="SNRW01044907">
    <property type="protein sequence ID" value="KAA6322502.1"/>
    <property type="molecule type" value="Genomic_DNA"/>
</dbReference>
<protein>
    <submittedName>
        <fullName evidence="2">Uncharacterized protein</fullName>
    </submittedName>
</protein>
<accession>A0A5J4QLT6</accession>
<feature type="non-terminal residue" evidence="2">
    <location>
        <position position="1"/>
    </location>
</feature>
<dbReference type="OrthoDB" id="5963188at2759"/>
<sequence length="190" mass="22725">SNNHEGIELIKQFWLTEKAIQKGVWFNERQIEVDHELNSLNENMEQNEKEGEKQKETKKKNVKTKQKDKQKEKIVKRQSKSEVQKESKKILQSQSHQMDIDLPKEKKKKVDKIETQTKQTEQTERKNMPHIIIGDYEVFVVVDDREKRQNDIIEAFCEELLFRGVPTIRRRLVIGDIIWIAKRIKKPKHN</sequence>
<evidence type="ECO:0000313" key="3">
    <source>
        <dbReference type="Proteomes" id="UP000324800"/>
    </source>
</evidence>
<feature type="region of interest" description="Disordered" evidence="1">
    <location>
        <begin position="39"/>
        <end position="124"/>
    </location>
</feature>
<feature type="compositionally biased region" description="Basic and acidic residues" evidence="1">
    <location>
        <begin position="111"/>
        <end position="124"/>
    </location>
</feature>
<dbReference type="Proteomes" id="UP000324800">
    <property type="component" value="Unassembled WGS sequence"/>
</dbReference>
<dbReference type="AlphaFoldDB" id="A0A5J4QLT6"/>
<organism evidence="2 3">
    <name type="scientific">Streblomastix strix</name>
    <dbReference type="NCBI Taxonomy" id="222440"/>
    <lineage>
        <taxon>Eukaryota</taxon>
        <taxon>Metamonada</taxon>
        <taxon>Preaxostyla</taxon>
        <taxon>Oxymonadida</taxon>
        <taxon>Streblomastigidae</taxon>
        <taxon>Streblomastix</taxon>
    </lineage>
</organism>
<evidence type="ECO:0000313" key="2">
    <source>
        <dbReference type="EMBL" id="KAA6322502.1"/>
    </source>
</evidence>
<feature type="compositionally biased region" description="Basic and acidic residues" evidence="1">
    <location>
        <begin position="65"/>
        <end position="89"/>
    </location>
</feature>
<feature type="compositionally biased region" description="Basic and acidic residues" evidence="1">
    <location>
        <begin position="46"/>
        <end position="55"/>
    </location>
</feature>
<gene>
    <name evidence="2" type="ORF">EZS28_054428</name>
</gene>
<name>A0A5J4QLT6_9EUKA</name>